<evidence type="ECO:0000313" key="2">
    <source>
        <dbReference type="Proteomes" id="UP000632138"/>
    </source>
</evidence>
<dbReference type="EMBL" id="JAENHP010000018">
    <property type="protein sequence ID" value="MBM2621237.1"/>
    <property type="molecule type" value="Genomic_DNA"/>
</dbReference>
<evidence type="ECO:0000313" key="1">
    <source>
        <dbReference type="EMBL" id="MBM2621237.1"/>
    </source>
</evidence>
<accession>A0ABS2AN06</accession>
<organism evidence="1 2">
    <name type="scientific">Paractinoplanes ovalisporus</name>
    <dbReference type="NCBI Taxonomy" id="2810368"/>
    <lineage>
        <taxon>Bacteria</taxon>
        <taxon>Bacillati</taxon>
        <taxon>Actinomycetota</taxon>
        <taxon>Actinomycetes</taxon>
        <taxon>Micromonosporales</taxon>
        <taxon>Micromonosporaceae</taxon>
        <taxon>Paractinoplanes</taxon>
    </lineage>
</organism>
<sequence length="157" mass="16329">MEQNWRHLPAPARPIAAAASAAVTAAQGHDTDALDSATAGLAALDPAQTGLVLGTATRLLLEQANPDGLDSDAVRGVLEHCVRSAVTWHPDTDPHAVLYLLAGALGVLEEDGSTPPPKPDVLARHAALLLADLLGPRPPERVITAALSEIERTQLND</sequence>
<reference evidence="1 2" key="1">
    <citation type="submission" date="2021-01" db="EMBL/GenBank/DDBJ databases">
        <title>Actinoplanes sp. nov. LDG1-06 isolated from lichen.</title>
        <authorList>
            <person name="Saeng-In P."/>
            <person name="Phongsopitanun W."/>
            <person name="Kanchanasin P."/>
            <person name="Yuki M."/>
            <person name="Kudo T."/>
            <person name="Ohkuma M."/>
            <person name="Tanasupawat S."/>
        </authorList>
    </citation>
    <scope>NUCLEOTIDE SEQUENCE [LARGE SCALE GENOMIC DNA]</scope>
    <source>
        <strain evidence="1 2">LDG1-06</strain>
    </source>
</reference>
<comment type="caution">
    <text evidence="1">The sequence shown here is derived from an EMBL/GenBank/DDBJ whole genome shotgun (WGS) entry which is preliminary data.</text>
</comment>
<keyword evidence="2" id="KW-1185">Reference proteome</keyword>
<dbReference type="RefSeq" id="WP_203381209.1">
    <property type="nucleotide sequence ID" value="NZ_JAENHP010000018.1"/>
</dbReference>
<name>A0ABS2AN06_9ACTN</name>
<gene>
    <name evidence="1" type="ORF">JIG36_37615</name>
</gene>
<protein>
    <submittedName>
        <fullName evidence="1">Uncharacterized protein</fullName>
    </submittedName>
</protein>
<dbReference type="Proteomes" id="UP000632138">
    <property type="component" value="Unassembled WGS sequence"/>
</dbReference>
<proteinExistence type="predicted"/>